<dbReference type="RefSeq" id="WP_198114357.1">
    <property type="nucleotide sequence ID" value="NZ_CADDZZ010000017.1"/>
</dbReference>
<dbReference type="EMBL" id="JAEDXG010000055">
    <property type="protein sequence ID" value="MBH9701898.1"/>
    <property type="molecule type" value="Genomic_DNA"/>
</dbReference>
<proteinExistence type="predicted"/>
<dbReference type="Pfam" id="PF20276">
    <property type="entry name" value="CTD1"/>
    <property type="match status" value="1"/>
</dbReference>
<reference evidence="2" key="1">
    <citation type="submission" date="2020-12" db="EMBL/GenBank/DDBJ databases">
        <title>Burkholderia cepacia complex in Mexico.</title>
        <authorList>
            <person name="Estrada P."/>
        </authorList>
    </citation>
    <scope>NUCLEOTIDE SEQUENCE</scope>
    <source>
        <strain evidence="2">871</strain>
    </source>
</reference>
<evidence type="ECO:0000259" key="1">
    <source>
        <dbReference type="Pfam" id="PF20276"/>
    </source>
</evidence>
<dbReference type="AlphaFoldDB" id="A0A8I1B2B7"/>
<dbReference type="Proteomes" id="UP000645612">
    <property type="component" value="Unassembled WGS sequence"/>
</dbReference>
<feature type="domain" description="ABC-three component systems C-terminal" evidence="1">
    <location>
        <begin position="155"/>
        <end position="394"/>
    </location>
</feature>
<accession>A0A8I1B2B7</accession>
<evidence type="ECO:0000313" key="2">
    <source>
        <dbReference type="EMBL" id="MBH9701898.1"/>
    </source>
</evidence>
<organism evidence="2 3">
    <name type="scientific">Burkholderia cepacia</name>
    <name type="common">Pseudomonas cepacia</name>
    <dbReference type="NCBI Taxonomy" id="292"/>
    <lineage>
        <taxon>Bacteria</taxon>
        <taxon>Pseudomonadati</taxon>
        <taxon>Pseudomonadota</taxon>
        <taxon>Betaproteobacteria</taxon>
        <taxon>Burkholderiales</taxon>
        <taxon>Burkholderiaceae</taxon>
        <taxon>Burkholderia</taxon>
        <taxon>Burkholderia cepacia complex</taxon>
    </lineage>
</organism>
<dbReference type="InterPro" id="IPR046920">
    <property type="entry name" value="ABC-3C_CTD1"/>
</dbReference>
<name>A0A8I1B2B7_BURCE</name>
<comment type="caution">
    <text evidence="2">The sequence shown here is derived from an EMBL/GenBank/DDBJ whole genome shotgun (WGS) entry which is preliminary data.</text>
</comment>
<protein>
    <recommendedName>
        <fullName evidence="1">ABC-three component systems C-terminal domain-containing protein</fullName>
    </recommendedName>
</protein>
<gene>
    <name evidence="2" type="ORF">JAO13_36245</name>
</gene>
<sequence>MLDLLASEDRDIKAEKHFRFVIFSYGKGVYGGMHGAGMNEKDENYPDSAISSWSGFVYQGKIALYHCLTLILQGCVDFELQLDSTDDFAIYRQGTLSSAHQVKAKVGIYRSSYATALEKSAKIELDRIAGIVRYFHVSVAISDTTDHVDANGEIVKFYSYGDDKYCALDGIETLTKALISKICASRSIELSDNLLDSNYCVLSERISSKAIEIHKKIQVDGDSERKAAYTNRISGESILQDILNRNPYDDTVYYAIELKSRLHAHLEARLEKALPDMTDVAYQRARRLYEHIRDTRADELKTLCQMMKPSERFSHIQKEDIRRYADLIQKMGVEPILETLPHYRDKQNKFYVPTALNLHESEEHDECAVNIRGEMKSNDHLLKLLYEYNNLIAAMAQRTFLVDTKYTVSADLDEQEAQERIDSNITKTLCISIVTKQDAEARLNDH</sequence>
<evidence type="ECO:0000313" key="3">
    <source>
        <dbReference type="Proteomes" id="UP000645612"/>
    </source>
</evidence>